<accession>A0A378M8Y2</accession>
<evidence type="ECO:0000313" key="1">
    <source>
        <dbReference type="EMBL" id="STY42829.1"/>
    </source>
</evidence>
<protein>
    <submittedName>
        <fullName evidence="1">Uncharacterized protein</fullName>
    </submittedName>
</protein>
<dbReference type="EMBL" id="UGPG01000001">
    <property type="protein sequence ID" value="STY42829.1"/>
    <property type="molecule type" value="Genomic_DNA"/>
</dbReference>
<evidence type="ECO:0000313" key="2">
    <source>
        <dbReference type="Proteomes" id="UP000254879"/>
    </source>
</evidence>
<proteinExistence type="predicted"/>
<sequence>MENYLEIETFTKRIFNSMRHEVEGVLKKN</sequence>
<reference evidence="1 2" key="1">
    <citation type="submission" date="2018-06" db="EMBL/GenBank/DDBJ databases">
        <authorList>
            <consortium name="Pathogen Informatics"/>
            <person name="Doyle S."/>
        </authorList>
    </citation>
    <scope>NUCLEOTIDE SEQUENCE [LARGE SCALE GENOMIC DNA]</scope>
    <source>
        <strain evidence="2">NCTC 10815</strain>
    </source>
</reference>
<gene>
    <name evidence="1" type="ORF">NCTC10815_00076</name>
</gene>
<dbReference type="Proteomes" id="UP000254879">
    <property type="component" value="Unassembled WGS sequence"/>
</dbReference>
<name>A0A378M8Y2_LISGR</name>
<dbReference type="AlphaFoldDB" id="A0A378M8Y2"/>
<organism evidence="1 2">
    <name type="scientific">Listeria grayi</name>
    <name type="common">Listeria murrayi</name>
    <dbReference type="NCBI Taxonomy" id="1641"/>
    <lineage>
        <taxon>Bacteria</taxon>
        <taxon>Bacillati</taxon>
        <taxon>Bacillota</taxon>
        <taxon>Bacilli</taxon>
        <taxon>Bacillales</taxon>
        <taxon>Listeriaceae</taxon>
        <taxon>Listeria</taxon>
    </lineage>
</organism>